<feature type="transmembrane region" description="Helical" evidence="1">
    <location>
        <begin position="101"/>
        <end position="126"/>
    </location>
</feature>
<reference evidence="2 3" key="1">
    <citation type="submission" date="2015-09" db="EMBL/GenBank/DDBJ databases">
        <title>Genome sequence of Acetobacterium wieringae DSM 1911.</title>
        <authorList>
            <person name="Poehlein A."/>
            <person name="Bengelsdorf F.R."/>
            <person name="Schiel-Bengelsdorf B."/>
            <person name="Duerre P."/>
            <person name="Daniel R."/>
        </authorList>
    </citation>
    <scope>NUCLEOTIDE SEQUENCE [LARGE SCALE GENOMIC DNA]</scope>
    <source>
        <strain evidence="2 3">DSM 1911</strain>
    </source>
</reference>
<feature type="transmembrane region" description="Helical" evidence="1">
    <location>
        <begin position="49"/>
        <end position="68"/>
    </location>
</feature>
<dbReference type="Proteomes" id="UP000176244">
    <property type="component" value="Unassembled WGS sequence"/>
</dbReference>
<sequence length="292" mass="33681">MNNTAYLISLAMLFVYGLFQLVGGIFDVPSHREIKTIMAVGKKKKEKVNVLDAFVFKVSHLIIPYVRINPYKRKKMSNALKSLGSLDTPEMVYSRAFVESAIYAGVGLILVFIHPIFTLILLFYAIQRFSAQIGKIDQLMRKRREKIEWELPRFVNTVQQEIKKRQDLLAILIDFRKNSDGELGEELEVTIADMKTSDYENAISRLDARVVSSLLSDVTQGLIAVLRGDDIVSYFEQLGIQLRSFEKNRLKKEMNRRLEKIKKYPYILLFTFLLMVVYAVGYDIMTTLPSIF</sequence>
<feature type="transmembrane region" description="Helical" evidence="1">
    <location>
        <begin position="6"/>
        <end position="28"/>
    </location>
</feature>
<keyword evidence="1" id="KW-1133">Transmembrane helix</keyword>
<keyword evidence="1" id="KW-0472">Membrane</keyword>
<keyword evidence="1" id="KW-0812">Transmembrane</keyword>
<accession>A0A1F2PLA2</accession>
<evidence type="ECO:0000256" key="1">
    <source>
        <dbReference type="SAM" id="Phobius"/>
    </source>
</evidence>
<comment type="caution">
    <text evidence="2">The sequence shown here is derived from an EMBL/GenBank/DDBJ whole genome shotgun (WGS) entry which is preliminary data.</text>
</comment>
<evidence type="ECO:0000313" key="2">
    <source>
        <dbReference type="EMBL" id="OFV71501.1"/>
    </source>
</evidence>
<dbReference type="EMBL" id="LKEU01000020">
    <property type="protein sequence ID" value="OFV71501.1"/>
    <property type="molecule type" value="Genomic_DNA"/>
</dbReference>
<dbReference type="OrthoDB" id="9786505at2"/>
<organism evidence="2 3">
    <name type="scientific">Acetobacterium wieringae</name>
    <dbReference type="NCBI Taxonomy" id="52694"/>
    <lineage>
        <taxon>Bacteria</taxon>
        <taxon>Bacillati</taxon>
        <taxon>Bacillota</taxon>
        <taxon>Clostridia</taxon>
        <taxon>Eubacteriales</taxon>
        <taxon>Eubacteriaceae</taxon>
        <taxon>Acetobacterium</taxon>
    </lineage>
</organism>
<name>A0A1F2PLA2_9FIRM</name>
<dbReference type="AlphaFoldDB" id="A0A1F2PLA2"/>
<protein>
    <recommendedName>
        <fullName evidence="4">Secretion protein F</fullName>
    </recommendedName>
</protein>
<dbReference type="RefSeq" id="WP_070370343.1">
    <property type="nucleotide sequence ID" value="NZ_LKEU01000020.1"/>
</dbReference>
<gene>
    <name evidence="2" type="ORF">ACWI_10010</name>
</gene>
<proteinExistence type="predicted"/>
<evidence type="ECO:0008006" key="4">
    <source>
        <dbReference type="Google" id="ProtNLM"/>
    </source>
</evidence>
<evidence type="ECO:0000313" key="3">
    <source>
        <dbReference type="Proteomes" id="UP000176244"/>
    </source>
</evidence>
<feature type="transmembrane region" description="Helical" evidence="1">
    <location>
        <begin position="264"/>
        <end position="282"/>
    </location>
</feature>
<dbReference type="STRING" id="52694.ACWI_10010"/>